<feature type="transmembrane region" description="Helical" evidence="1">
    <location>
        <begin position="12"/>
        <end position="36"/>
    </location>
</feature>
<gene>
    <name evidence="2" type="ordered locus">Acid345_3911</name>
</gene>
<dbReference type="STRING" id="204669.Acid345_3911"/>
<feature type="transmembrane region" description="Helical" evidence="1">
    <location>
        <begin position="103"/>
        <end position="121"/>
    </location>
</feature>
<protein>
    <recommendedName>
        <fullName evidence="4">DUF1634 domain-containing protein</fullName>
    </recommendedName>
</protein>
<organism evidence="2 3">
    <name type="scientific">Koribacter versatilis (strain Ellin345)</name>
    <dbReference type="NCBI Taxonomy" id="204669"/>
    <lineage>
        <taxon>Bacteria</taxon>
        <taxon>Pseudomonadati</taxon>
        <taxon>Acidobacteriota</taxon>
        <taxon>Terriglobia</taxon>
        <taxon>Terriglobales</taxon>
        <taxon>Candidatus Korobacteraceae</taxon>
        <taxon>Candidatus Korobacter</taxon>
    </lineage>
</organism>
<keyword evidence="1" id="KW-0812">Transmembrane</keyword>
<evidence type="ECO:0008006" key="4">
    <source>
        <dbReference type="Google" id="ProtNLM"/>
    </source>
</evidence>
<dbReference type="OrthoDB" id="122097at2"/>
<dbReference type="AlphaFoldDB" id="Q1IJN9"/>
<sequence>MNGMSDTRMEQIVGVMLRTGVLLAAFVVFVGGVMYLHSAAHQPRDFTEFHSVPEALKSIPGVLHGTGVLDAQSIIQLGLLLLIATPIARVLFSVGAFALERDWLYVVLTFVVLGVLLFSLLQSS</sequence>
<dbReference type="Pfam" id="PF07843">
    <property type="entry name" value="DUF1634"/>
    <property type="match status" value="1"/>
</dbReference>
<proteinExistence type="predicted"/>
<keyword evidence="1" id="KW-1133">Transmembrane helix</keyword>
<evidence type="ECO:0000313" key="2">
    <source>
        <dbReference type="EMBL" id="ABF42911.1"/>
    </source>
</evidence>
<keyword evidence="1" id="KW-0472">Membrane</keyword>
<accession>Q1IJN9</accession>
<name>Q1IJN9_KORVE</name>
<dbReference type="EnsemblBacteria" id="ABF42911">
    <property type="protein sequence ID" value="ABF42911"/>
    <property type="gene ID" value="Acid345_3911"/>
</dbReference>
<dbReference type="InterPro" id="IPR012861">
    <property type="entry name" value="DUF1634"/>
</dbReference>
<reference evidence="2 3" key="1">
    <citation type="journal article" date="2009" name="Appl. Environ. Microbiol.">
        <title>Three genomes from the phylum Acidobacteria provide insight into the lifestyles of these microorganisms in soils.</title>
        <authorList>
            <person name="Ward N.L."/>
            <person name="Challacombe J.F."/>
            <person name="Janssen P.H."/>
            <person name="Henrissat B."/>
            <person name="Coutinho P.M."/>
            <person name="Wu M."/>
            <person name="Xie G."/>
            <person name="Haft D.H."/>
            <person name="Sait M."/>
            <person name="Badger J."/>
            <person name="Barabote R.D."/>
            <person name="Bradley B."/>
            <person name="Brettin T.S."/>
            <person name="Brinkac L.M."/>
            <person name="Bruce D."/>
            <person name="Creasy T."/>
            <person name="Daugherty S.C."/>
            <person name="Davidsen T.M."/>
            <person name="DeBoy R.T."/>
            <person name="Detter J.C."/>
            <person name="Dodson R.J."/>
            <person name="Durkin A.S."/>
            <person name="Ganapathy A."/>
            <person name="Gwinn-Giglio M."/>
            <person name="Han C.S."/>
            <person name="Khouri H."/>
            <person name="Kiss H."/>
            <person name="Kothari S.P."/>
            <person name="Madupu R."/>
            <person name="Nelson K.E."/>
            <person name="Nelson W.C."/>
            <person name="Paulsen I."/>
            <person name="Penn K."/>
            <person name="Ren Q."/>
            <person name="Rosovitz M.J."/>
            <person name="Selengut J.D."/>
            <person name="Shrivastava S."/>
            <person name="Sullivan S.A."/>
            <person name="Tapia R."/>
            <person name="Thompson L.S."/>
            <person name="Watkins K.L."/>
            <person name="Yang Q."/>
            <person name="Yu C."/>
            <person name="Zafar N."/>
            <person name="Zhou L."/>
            <person name="Kuske C.R."/>
        </authorList>
    </citation>
    <scope>NUCLEOTIDE SEQUENCE [LARGE SCALE GENOMIC DNA]</scope>
    <source>
        <strain evidence="2 3">Ellin345</strain>
    </source>
</reference>
<evidence type="ECO:0000313" key="3">
    <source>
        <dbReference type="Proteomes" id="UP000002432"/>
    </source>
</evidence>
<dbReference type="EMBL" id="CP000360">
    <property type="protein sequence ID" value="ABF42911.1"/>
    <property type="molecule type" value="Genomic_DNA"/>
</dbReference>
<dbReference type="Proteomes" id="UP000002432">
    <property type="component" value="Chromosome"/>
</dbReference>
<keyword evidence="3" id="KW-1185">Reference proteome</keyword>
<dbReference type="eggNOG" id="COG4272">
    <property type="taxonomic scope" value="Bacteria"/>
</dbReference>
<feature type="transmembrane region" description="Helical" evidence="1">
    <location>
        <begin position="77"/>
        <end position="97"/>
    </location>
</feature>
<dbReference type="KEGG" id="aba:Acid345_3911"/>
<evidence type="ECO:0000256" key="1">
    <source>
        <dbReference type="SAM" id="Phobius"/>
    </source>
</evidence>
<dbReference type="HOGENOM" id="CLU_140339_0_0_0"/>